<keyword evidence="2" id="KW-1185">Reference proteome</keyword>
<dbReference type="EMBL" id="SRMA01025900">
    <property type="protein sequence ID" value="TRY89924.1"/>
    <property type="molecule type" value="Genomic_DNA"/>
</dbReference>
<reference evidence="1 2" key="1">
    <citation type="journal article" date="2019" name="Sci. Data">
        <title>Hybrid genome assembly and annotation of Danionella translucida.</title>
        <authorList>
            <person name="Kadobianskyi M."/>
            <person name="Schulze L."/>
            <person name="Schuelke M."/>
            <person name="Judkewitz B."/>
        </authorList>
    </citation>
    <scope>NUCLEOTIDE SEQUENCE [LARGE SCALE GENOMIC DNA]</scope>
    <source>
        <strain evidence="1 2">Bolton</strain>
    </source>
</reference>
<proteinExistence type="predicted"/>
<name>A0A553QJ21_9TELE</name>
<dbReference type="AlphaFoldDB" id="A0A553QJ21"/>
<evidence type="ECO:0000313" key="2">
    <source>
        <dbReference type="Proteomes" id="UP000316079"/>
    </source>
</evidence>
<gene>
    <name evidence="1" type="ORF">DNTS_002681</name>
</gene>
<comment type="caution">
    <text evidence="1">The sequence shown here is derived from an EMBL/GenBank/DDBJ whole genome shotgun (WGS) entry which is preliminary data.</text>
</comment>
<sequence length="17" mass="1858">MTHMPKLTARLSSVTAN</sequence>
<protein>
    <submittedName>
        <fullName evidence="1">Uncharacterized protein</fullName>
    </submittedName>
</protein>
<accession>A0A553QJ21</accession>
<evidence type="ECO:0000313" key="1">
    <source>
        <dbReference type="EMBL" id="TRY89924.1"/>
    </source>
</evidence>
<dbReference type="Proteomes" id="UP000316079">
    <property type="component" value="Unassembled WGS sequence"/>
</dbReference>
<organism evidence="1 2">
    <name type="scientific">Danionella cerebrum</name>
    <dbReference type="NCBI Taxonomy" id="2873325"/>
    <lineage>
        <taxon>Eukaryota</taxon>
        <taxon>Metazoa</taxon>
        <taxon>Chordata</taxon>
        <taxon>Craniata</taxon>
        <taxon>Vertebrata</taxon>
        <taxon>Euteleostomi</taxon>
        <taxon>Actinopterygii</taxon>
        <taxon>Neopterygii</taxon>
        <taxon>Teleostei</taxon>
        <taxon>Ostariophysi</taxon>
        <taxon>Cypriniformes</taxon>
        <taxon>Danionidae</taxon>
        <taxon>Danioninae</taxon>
        <taxon>Danionella</taxon>
    </lineage>
</organism>